<dbReference type="Pfam" id="PF13411">
    <property type="entry name" value="MerR_1"/>
    <property type="match status" value="1"/>
</dbReference>
<dbReference type="GO" id="GO:0003700">
    <property type="term" value="F:DNA-binding transcription factor activity"/>
    <property type="evidence" value="ECO:0007669"/>
    <property type="project" value="InterPro"/>
</dbReference>
<dbReference type="Gene3D" id="1.10.1660.10">
    <property type="match status" value="1"/>
</dbReference>
<dbReference type="RefSeq" id="WP_165302964.1">
    <property type="nucleotide sequence ID" value="NZ_JAAKZZ010000688.1"/>
</dbReference>
<keyword evidence="3" id="KW-0804">Transcription</keyword>
<feature type="domain" description="HTH merR-type" evidence="4">
    <location>
        <begin position="1"/>
        <end position="68"/>
    </location>
</feature>
<dbReference type="Proteomes" id="UP000477722">
    <property type="component" value="Unassembled WGS sequence"/>
</dbReference>
<dbReference type="PANTHER" id="PTHR30204">
    <property type="entry name" value="REDOX-CYCLING DRUG-SENSING TRANSCRIPTIONAL ACTIVATOR SOXR"/>
    <property type="match status" value="1"/>
</dbReference>
<protein>
    <submittedName>
        <fullName evidence="5">MerR family transcriptional regulator</fullName>
    </submittedName>
</protein>
<dbReference type="SMART" id="SM00422">
    <property type="entry name" value="HTH_MERR"/>
    <property type="match status" value="1"/>
</dbReference>
<reference evidence="5 6" key="1">
    <citation type="submission" date="2020-02" db="EMBL/GenBank/DDBJ databases">
        <title>Whole-genome analyses of novel actinobacteria.</title>
        <authorList>
            <person name="Sahin N."/>
            <person name="Tatar D."/>
        </authorList>
    </citation>
    <scope>NUCLEOTIDE SEQUENCE [LARGE SCALE GENOMIC DNA]</scope>
    <source>
        <strain evidence="5 6">SB3404</strain>
    </source>
</reference>
<dbReference type="InterPro" id="IPR009061">
    <property type="entry name" value="DNA-bd_dom_put_sf"/>
</dbReference>
<sequence>MRIGDAATALGTTPRALRYYEQRGLLRAARAPSGHREYGAADLERLRTVRLLLESGLTIENVRDILDLPDTPPPLPDDPENCPARDVVLRRIAELDRGIARLMELRARLAERCEDRFAGILPFESARPADREPACMNK</sequence>
<dbReference type="GO" id="GO:0003677">
    <property type="term" value="F:DNA binding"/>
    <property type="evidence" value="ECO:0007669"/>
    <property type="project" value="UniProtKB-KW"/>
</dbReference>
<keyword evidence="1" id="KW-0805">Transcription regulation</keyword>
<accession>A0A6G4X7E4</accession>
<dbReference type="PANTHER" id="PTHR30204:SF94">
    <property type="entry name" value="HEAVY METAL-DEPENDENT TRANSCRIPTIONAL REGULATOR HI_0293-RELATED"/>
    <property type="match status" value="1"/>
</dbReference>
<keyword evidence="6" id="KW-1185">Reference proteome</keyword>
<evidence type="ECO:0000256" key="2">
    <source>
        <dbReference type="ARBA" id="ARBA00023125"/>
    </source>
</evidence>
<proteinExistence type="predicted"/>
<evidence type="ECO:0000256" key="1">
    <source>
        <dbReference type="ARBA" id="ARBA00023015"/>
    </source>
</evidence>
<organism evidence="5 6">
    <name type="scientific">Streptomyces boncukensis</name>
    <dbReference type="NCBI Taxonomy" id="2711219"/>
    <lineage>
        <taxon>Bacteria</taxon>
        <taxon>Bacillati</taxon>
        <taxon>Actinomycetota</taxon>
        <taxon>Actinomycetes</taxon>
        <taxon>Kitasatosporales</taxon>
        <taxon>Streptomycetaceae</taxon>
        <taxon>Streptomyces</taxon>
    </lineage>
</organism>
<dbReference type="InterPro" id="IPR047057">
    <property type="entry name" value="MerR_fam"/>
</dbReference>
<evidence type="ECO:0000259" key="4">
    <source>
        <dbReference type="PROSITE" id="PS50937"/>
    </source>
</evidence>
<gene>
    <name evidence="5" type="ORF">G5C65_34260</name>
</gene>
<dbReference type="AlphaFoldDB" id="A0A6G4X7E4"/>
<name>A0A6G4X7E4_9ACTN</name>
<evidence type="ECO:0000256" key="3">
    <source>
        <dbReference type="ARBA" id="ARBA00023163"/>
    </source>
</evidence>
<dbReference type="SUPFAM" id="SSF46955">
    <property type="entry name" value="Putative DNA-binding domain"/>
    <property type="match status" value="1"/>
</dbReference>
<dbReference type="PROSITE" id="PS50937">
    <property type="entry name" value="HTH_MERR_2"/>
    <property type="match status" value="1"/>
</dbReference>
<dbReference type="PRINTS" id="PR00040">
    <property type="entry name" value="HTHMERR"/>
</dbReference>
<evidence type="ECO:0000313" key="5">
    <source>
        <dbReference type="EMBL" id="NGO73308.1"/>
    </source>
</evidence>
<keyword evidence="2" id="KW-0238">DNA-binding</keyword>
<evidence type="ECO:0000313" key="6">
    <source>
        <dbReference type="Proteomes" id="UP000477722"/>
    </source>
</evidence>
<dbReference type="EMBL" id="JAAKZZ010000688">
    <property type="protein sequence ID" value="NGO73308.1"/>
    <property type="molecule type" value="Genomic_DNA"/>
</dbReference>
<comment type="caution">
    <text evidence="5">The sequence shown here is derived from an EMBL/GenBank/DDBJ whole genome shotgun (WGS) entry which is preliminary data.</text>
</comment>
<dbReference type="InterPro" id="IPR000551">
    <property type="entry name" value="MerR-type_HTH_dom"/>
</dbReference>